<keyword evidence="3" id="KW-0808">Transferase</keyword>
<feature type="domain" description="Ketosynthase family 3 (KS3)" evidence="12">
    <location>
        <begin position="3215"/>
        <end position="3743"/>
    </location>
</feature>
<dbReference type="InterPro" id="IPR032088">
    <property type="entry name" value="SAT"/>
</dbReference>
<dbReference type="GO" id="GO:0004315">
    <property type="term" value="F:3-oxoacyl-[acyl-carrier-protein] synthase activity"/>
    <property type="evidence" value="ECO:0007669"/>
    <property type="project" value="UniProtKB-EC"/>
</dbReference>
<dbReference type="InterPro" id="IPR003965">
    <property type="entry name" value="Fatty_acid_synthase"/>
</dbReference>
<dbReference type="SUPFAM" id="SSF54637">
    <property type="entry name" value="Thioesterase/thiol ester dehydrase-isomerase"/>
    <property type="match status" value="2"/>
</dbReference>
<evidence type="ECO:0000256" key="5">
    <source>
        <dbReference type="ARBA" id="ARBA00022801"/>
    </source>
</evidence>
<dbReference type="InterPro" id="IPR041550">
    <property type="entry name" value="FASI_helical"/>
</dbReference>
<dbReference type="Pfam" id="PF18314">
    <property type="entry name" value="FAS_I_H"/>
    <property type="match status" value="2"/>
</dbReference>
<dbReference type="Pfam" id="PF22235">
    <property type="entry name" value="FAS1_thioest_ins"/>
    <property type="match status" value="1"/>
</dbReference>
<evidence type="ECO:0000256" key="2">
    <source>
        <dbReference type="ARBA" id="ARBA00022553"/>
    </source>
</evidence>
<dbReference type="PRINTS" id="PR01483">
    <property type="entry name" value="FASYNTHASE"/>
</dbReference>
<sequence>MTTPTIVSSSPSTPALVSSSAARLALTFGGQSLPYIDELALLVEKSPAAAAFVESAQAALVEEAKPFNVTIHPFLWAQDATSRPSAAALASATNSYPLIMLTQFANYLAFLEAAHVKHEEILSRVAAASGHSQGLVTAVLVAAAKTHDKLLTLGLQFVRYMFLHGVHAQATFGNVANAGDVSPMLSVRGLPVAKLQAVVDGTNAKLRLKDARALQVSLVNGKTMAVVTGHPEALALLQSALEKMSAPADGQNRVPFSQRKPTIATTPLDVSVAFHNTILTPGHALIVQELARLELAVRGDALQFPVLGTNDAAANLQTYGEKDVLPDIVKMQLTDAAPWPKTVGALRATTPITHVLDFGPARGAAPLTAPLLEGYGIAVVVPTHLHKGSATVPGLEYLATPASALVNKASWEATFGPSLSTNHDGKRTLHNKYTERLGRQPIWIGGMTPTTSYNGVPLVAAALEAGYIGELACGGLPRPSIFDTKVNDLVSRLTPGNGIYLNLLYLNAKQWAFQFPMIKKMRQEGIPIEGVTVAAGIPTPEKADQVLTELLSVDIKVVSFKPSSIASILEVLTIAQRHPAATIVVQWTGGRAGGHHSFEDFHAPLLATYAAIRRHPNVLLVVGSGFGSAAQSYPYLTGDWSVAFDEPKMPCDGILVASRVMVAKEAATAEDVKSLLVATPGIANEADWETSYDGSAGGVITLKSELGEPIHKIENRGALCWRDFDRKYFSLPLKEAEAAIAADKAAIIARINADFQKPYFGRKASGEVVDLEAMTYLEVLQRMVALMHVPSRWIDVTFMTRVFSFLQRTEQRFLTKATTRAKLVVQSAAQLKTNPQAVLTAFQHAYPAVASALLSLDDVDFFLHLCKFGGKPVNFIPVIDKELVTWFKKDSLWYSEDLEAVVEQDAGRVMILQGPVAVHHITTKNEPVGDILFGMSNGVAEAMAANGFKAHVAAKSAYVPVNGWTRTGDVVATTVGADVDAASHVAALATLVSGNANWLHALLTADHVVSSGKWVANTVGAIVAPRPGQVVEVEFDAEQAPIALRIHDAAVVAAAPVVAITITGAAITLRVSLLRPSTREWPEAVVALDRAYEYKPAVAISPIHLLTAQSEDNIKAFYAQHWLGATLDECQAALTSSIHATHTASFTVAAEDIADYNASLGLSGATAPVDFATVAGWKPLIASVFATEIQGDLLRLVHLSHAYEVVTTGDAVFAAGDVVTSTGSVTAMRNTPSGKVVTGVVAVAVNGVALVRVTSEFLIRGKFEDHHNTFEKKTTRATVVLADKAAAAILTDKAWFKLSEGKSLKRGDTLRFELQTSYVFADGVAAIASLDVQGKVYTGPALGDVIGSVYLVASGVTKDPIAAYLERMASAAPAPAKTAANLLEVPFTVHVPAHAQAYAQASRDLNPIHRCGYSAALASLPESRPIMHGMWTATKVRNLLMDALGSQFHVTKLTSFAAEFKGMVQNDEQLFMQVTQTGVRTGELLLSINVANLRGEAVLGAKAAVPMPLTAFVFTGQGSAEVGMGMQAYASSRVVKEVWDAGDRHLMAKFGFSILQIVRQNPKSITIYFGGKKGMAIRNNYMALVCEKTDADGVTRIVPLIPEITPNTQSFTFSAPTGLLFATQFSQPALVLMEKATYTEAKAAGVIADGCYFAGHSLGEYAALSSFADVLATSDLAEVVFLRGMVMQNAVERDAHGMSDYGMVAANPARVGSRAFDESTLFTLLDVIEAASGQLCQVVNYNVQDSQYVVAGELVNLEVLSRLMTRIREQPTILGAVGAETLVQETLALVRAQKELAVSKGKPFTLKRGTSTIPLVGIDVPFHSKKLLGGVPAFRNLLRPKLKKEILYQNKALLEHHYVPNLVAKPFSLTKEYVAEIVALTGSPSLTPILANWGATPEDDLVHTLVIELLAYQFASPVQWIKTQAYFFNNGLRRFVEIGPSSTLTGMAAKTLQSGKFPHARCDILFIGKDRDVIYYETESEHPSAVDFATSQAALLATKDSPIDDAAPEPVEEATPAPIVVAAPTPVVVAAPAPVAAPAAAIADAPLDVNHVLRVFLAYRFKKSLAEIDDNTTIHALAAGKSAAQNEVVGELEKEFGGGVDRVPELPLSVLSTSFKSYSSFGAVFSALTTDFVRKQMPGGFNLSQVKAYLGSEFGLGAGRTDSVLMHSLLFPPAARHANEAAAKAWLDTVVADYAKVVGVPIAKGGPAPAAGGMMMMPAMGAPVALEPVPEADITAAYALKVFLAHKFKKPLSAITDASSVHELAAGKSAVQNEVVAEMEVEFGGGVDGVAETKLGDLAPKLGSYNKPGKYFTATVAKLLSSKLPGGFSASQLRAFMAQERCLGPNRVEIALIHSLVHAPEARFATDAEAKAWINTVVDDYATVAGVSIPYASKAGAAAVGGVAMGGGGGGVSSAALSALEGRMSTLFQDQVSAFQTFMSFDPLDSLKKTTAEEAARRELEAALDLWVSEMGETFEKGIKPKFDANKVRVYDSSWNWVMQDALDFYYKSLLAPKDAAPTSSAQTFDRDNFFAEMSAFFNSDAAQLSKIGEPQGWFKPFLCNRATPELLAATEYFAHRNQVDGHTEYAQAIELLNEEVEKWLHRDPVHLQLLQPIQPQVTIEANGNIVYTEVPRGNTSVDYVDELSRGFSYRVEGDRLASPLGGGHATVKVVRGLEMADLTEDGGADSDPNSVCSEPVVKKRSVKRGSRIAGAKLRGLQAVSRKMKKAKAAAASSVLPYVHVRKPDFVDPTNRVLDEALTREFLLSMHDIASAGVSFVGKNALVTGCGKDSIAIEVVKALLEGGATVICTTSSFSARATKFFRSVYEQHGARGSRLILLPFNQASAADVTALVQHVYGQLHLDLDFVIPFGAISVVGPTLADIDSKSELAHRIMLTNTYRLLGQIIEHKRAASIETRPCLALLPLSPNHGTMGGDGLYAEAKLGLEALMNKWHSEGWEDYVSIGGAVIGWTRGTGLMAGNNMVSAGIEKLGVRTFSTTEMAFNLTSILHPRMVAAAAKAPLWVDLGGAMGQLHDLKVQTDNIRSAIMEESMLRKASVEDRKRDADATSDDTPVQPRANMYEYYAKFPALPAASELAPLGAGYRGMIDFDKTVVVVGFGEVGPWGNSRTRWEMESFGVFSLEGCIELAWLLGYITYHNGPLKSGEHYIGWVDAKTKDPVADTQVKALYEESILEHAGIRVIEPALFEGYDPSKKLFLQQVAVDKNMRPIEVASHDEALEFQRELGEDNVDVYEGADGVWMIRLRQGAVLSIPKALRFNRFVAGQIPTGWDAKRLGIPADIADAVDPVTLFTLVSTAEALICAGVTDPYEFYQYVHVSAVGNTSGSGMGGMRSLKRIYHERALAKNIPSDSLQECFINTMAAWVNMLLLSSSGPIKTPVGACATAAESVDIGVETILSGKARVVIVGGYDDFGEEGSYEFAQMKATSDADKETSMGRDPREMCRPCTDTRGGFMEAQGAGIQVLMDAALAVEMGCPIYGIVGATNTATDKNGRSVPSPGQGILTTAREFAVGDDGHMAAALLNPAFRRSQFEDEVEAIDSWKTKQLSAIAAGKQTLYPAEVVERMAAKKLKAAQRAWGHDFYKGEASIAPMRGALNAWGLTIDDVGVTSFHGTGTNANDKNESEITQKQLEHLGRTPGNPIMVVCQKYLTGHPKGAAAAWMFNGLLQVMQSGLVPGNANNDNTAPELHKFDLLVYPNRAIQTDGVKAAMLKSFGFGQAGGEVLVIHPNYLLAAMDADAYAAYCTKRAKRLAGLHTYYQGVLADKHSLVQVKDHAPYTAENESAVYLNPNARAAFNPKEKTWTFGDVSSEVDAAVESGVAPPSSAPVVAELPKKLLETSMASSGAQLIMSAGQGLGIDVEPIATFADFALKQTFLARNFTPAEIAYCEASAAPAASFAGRWAAKEAVVKAICNANPTAQLTSGPEAPLIDIEIGRSTSGAPTVTFTGRALAAFQVSNLSSVKLSISHSGDYAVAQALVL</sequence>
<evidence type="ECO:0000259" key="12">
    <source>
        <dbReference type="PROSITE" id="PS52004"/>
    </source>
</evidence>
<evidence type="ECO:0000256" key="6">
    <source>
        <dbReference type="ARBA" id="ARBA00022842"/>
    </source>
</evidence>
<dbReference type="EMBL" id="JNBR01000002">
    <property type="protein sequence ID" value="OQS01704.1"/>
    <property type="molecule type" value="Genomic_DNA"/>
</dbReference>
<dbReference type="Gene3D" id="3.10.129.10">
    <property type="entry name" value="Hotdog Thioesterase"/>
    <property type="match status" value="1"/>
</dbReference>
<dbReference type="InterPro" id="IPR014043">
    <property type="entry name" value="Acyl_transferase_dom"/>
</dbReference>
<dbReference type="InterPro" id="IPR013565">
    <property type="entry name" value="Fas1/AflB-like_central"/>
</dbReference>
<organism evidence="13 14">
    <name type="scientific">Achlya hypogyna</name>
    <name type="common">Oomycete</name>
    <name type="synonym">Protoachlya hypogyna</name>
    <dbReference type="NCBI Taxonomy" id="1202772"/>
    <lineage>
        <taxon>Eukaryota</taxon>
        <taxon>Sar</taxon>
        <taxon>Stramenopiles</taxon>
        <taxon>Oomycota</taxon>
        <taxon>Saprolegniomycetes</taxon>
        <taxon>Saprolegniales</taxon>
        <taxon>Achlyaceae</taxon>
        <taxon>Achlya</taxon>
    </lineage>
</organism>
<dbReference type="Pfam" id="PF16073">
    <property type="entry name" value="SAT"/>
    <property type="match status" value="1"/>
</dbReference>
<dbReference type="OrthoDB" id="4251012at2759"/>
<comment type="catalytic activity">
    <reaction evidence="9">
        <text>acetyl-CoA + n malonyl-CoA + 2n NADPH + 4n H(+) = a long-chain-acyl-CoA + n CoA + n CO2 + 2n NADP(+).</text>
        <dbReference type="EC" id="2.3.1.86"/>
    </reaction>
</comment>
<dbReference type="InterPro" id="IPR008278">
    <property type="entry name" value="4-PPantetheinyl_Trfase_dom"/>
</dbReference>
<dbReference type="InterPro" id="IPR016035">
    <property type="entry name" value="Acyl_Trfase/lysoPLipase"/>
</dbReference>
<dbReference type="SUPFAM" id="SSF56214">
    <property type="entry name" value="4'-phosphopantetheinyl transferase"/>
    <property type="match status" value="1"/>
</dbReference>
<comment type="catalytic activity">
    <reaction evidence="11">
        <text>a fatty acyl-[ACP] + malonyl-[ACP] + H(+) = a 3-oxoacyl-[ACP] + holo-[ACP] + CO2</text>
        <dbReference type="Rhea" id="RHEA:22836"/>
        <dbReference type="Rhea" id="RHEA-COMP:9623"/>
        <dbReference type="Rhea" id="RHEA-COMP:9685"/>
        <dbReference type="Rhea" id="RHEA-COMP:9916"/>
        <dbReference type="Rhea" id="RHEA-COMP:14125"/>
        <dbReference type="ChEBI" id="CHEBI:15378"/>
        <dbReference type="ChEBI" id="CHEBI:16526"/>
        <dbReference type="ChEBI" id="CHEBI:64479"/>
        <dbReference type="ChEBI" id="CHEBI:78449"/>
        <dbReference type="ChEBI" id="CHEBI:78776"/>
        <dbReference type="ChEBI" id="CHEBI:138651"/>
        <dbReference type="EC" id="2.3.1.41"/>
    </reaction>
</comment>
<evidence type="ECO:0000256" key="9">
    <source>
        <dbReference type="ARBA" id="ARBA00048237"/>
    </source>
</evidence>
<dbReference type="Pfam" id="PF17951">
    <property type="entry name" value="FAS_meander"/>
    <property type="match status" value="1"/>
</dbReference>
<dbReference type="InterPro" id="IPR047224">
    <property type="entry name" value="FAS_alpha_su_C"/>
</dbReference>
<dbReference type="Proteomes" id="UP000243579">
    <property type="component" value="Unassembled WGS sequence"/>
</dbReference>
<dbReference type="NCBIfam" id="TIGR00556">
    <property type="entry name" value="pantethn_trn"/>
    <property type="match status" value="1"/>
</dbReference>
<dbReference type="GO" id="GO:0016787">
    <property type="term" value="F:hydrolase activity"/>
    <property type="evidence" value="ECO:0007669"/>
    <property type="project" value="UniProtKB-KW"/>
</dbReference>
<dbReference type="InterPro" id="IPR037143">
    <property type="entry name" value="4-PPantetheinyl_Trfase_dom_sf"/>
</dbReference>
<keyword evidence="4" id="KW-0479">Metal-binding</keyword>
<dbReference type="Gene3D" id="3.40.50.720">
    <property type="entry name" value="NAD(P)-binding Rossmann-like Domain"/>
    <property type="match status" value="1"/>
</dbReference>
<dbReference type="GO" id="GO:0005835">
    <property type="term" value="C:fatty acid synthase complex"/>
    <property type="evidence" value="ECO:0007669"/>
    <property type="project" value="InterPro"/>
</dbReference>
<dbReference type="InterPro" id="IPR014030">
    <property type="entry name" value="Ketoacyl_synth_N"/>
</dbReference>
<dbReference type="SUPFAM" id="SSF52151">
    <property type="entry name" value="FabD/lysophospholipase-like"/>
    <property type="match status" value="2"/>
</dbReference>
<dbReference type="GO" id="GO:0004316">
    <property type="term" value="F:3-oxoacyl-[acyl-carrier-protein] reductase (NADPH) activity"/>
    <property type="evidence" value="ECO:0007669"/>
    <property type="project" value="UniProtKB-EC"/>
</dbReference>
<reference evidence="13 14" key="1">
    <citation type="journal article" date="2014" name="Genome Biol. Evol.">
        <title>The secreted proteins of Achlya hypogyna and Thraustotheca clavata identify the ancestral oomycete secretome and reveal gene acquisitions by horizontal gene transfer.</title>
        <authorList>
            <person name="Misner I."/>
            <person name="Blouin N."/>
            <person name="Leonard G."/>
            <person name="Richards T.A."/>
            <person name="Lane C.E."/>
        </authorList>
    </citation>
    <scope>NUCLEOTIDE SEQUENCE [LARGE SCALE GENOMIC DNA]</scope>
    <source>
        <strain evidence="13 14">ATCC 48635</strain>
    </source>
</reference>
<dbReference type="InterPro" id="IPR040899">
    <property type="entry name" value="Fas_alpha_ACP"/>
</dbReference>
<dbReference type="PANTHER" id="PTHR10982">
    <property type="entry name" value="MALONYL COA-ACYL CARRIER PROTEIN TRANSACYLASE"/>
    <property type="match status" value="1"/>
</dbReference>
<dbReference type="InterPro" id="IPR002539">
    <property type="entry name" value="MaoC-like_dom"/>
</dbReference>
<name>A0A1V9ZUN2_ACHHY</name>
<dbReference type="InterPro" id="IPR018201">
    <property type="entry name" value="Ketoacyl_synth_AS"/>
</dbReference>
<dbReference type="Gene3D" id="6.10.140.1400">
    <property type="match status" value="1"/>
</dbReference>
<gene>
    <name evidence="13" type="ORF">ACHHYP_00346</name>
</gene>
<dbReference type="Pfam" id="PF01648">
    <property type="entry name" value="ACPS"/>
    <property type="match status" value="1"/>
</dbReference>
<evidence type="ECO:0000313" key="14">
    <source>
        <dbReference type="Proteomes" id="UP000243579"/>
    </source>
</evidence>
<dbReference type="GO" id="GO:0004318">
    <property type="term" value="F:enoyl-[acyl-carrier-protein] reductase (NADH) activity"/>
    <property type="evidence" value="ECO:0007669"/>
    <property type="project" value="InterPro"/>
</dbReference>
<dbReference type="Gene3D" id="3.30.70.3330">
    <property type="match status" value="1"/>
</dbReference>
<evidence type="ECO:0000313" key="13">
    <source>
        <dbReference type="EMBL" id="OQS01704.1"/>
    </source>
</evidence>
<dbReference type="Pfam" id="PF00698">
    <property type="entry name" value="Acyl_transf_1"/>
    <property type="match status" value="1"/>
</dbReference>
<dbReference type="Pfam" id="PF01575">
    <property type="entry name" value="MaoC_dehydratas"/>
    <property type="match status" value="1"/>
</dbReference>
<keyword evidence="6" id="KW-0460">Magnesium</keyword>
<dbReference type="GO" id="GO:0019171">
    <property type="term" value="F:(3R)-hydroxyacyl-[acyl-carrier-protein] dehydratase activity"/>
    <property type="evidence" value="ECO:0007669"/>
    <property type="project" value="InterPro"/>
</dbReference>
<evidence type="ECO:0000256" key="4">
    <source>
        <dbReference type="ARBA" id="ARBA00022723"/>
    </source>
</evidence>
<dbReference type="Gene3D" id="6.10.60.10">
    <property type="match status" value="1"/>
</dbReference>
<dbReference type="SUPFAM" id="SSF51735">
    <property type="entry name" value="NAD(P)-binding Rossmann-fold domains"/>
    <property type="match status" value="1"/>
</dbReference>
<dbReference type="STRING" id="1202772.A0A1V9ZUN2"/>
<evidence type="ECO:0000256" key="7">
    <source>
        <dbReference type="ARBA" id="ARBA00022857"/>
    </source>
</evidence>
<dbReference type="Pfam" id="PF02801">
    <property type="entry name" value="Ketoacyl-synt_C"/>
    <property type="match status" value="1"/>
</dbReference>
<dbReference type="PANTHER" id="PTHR10982:SF21">
    <property type="entry name" value="FATTY ACID SYNTHASE SUBUNIT BETA"/>
    <property type="match status" value="1"/>
</dbReference>
<protein>
    <submittedName>
        <fullName evidence="13">Fatty acid synthase subunit alpha</fullName>
    </submittedName>
</protein>
<keyword evidence="2" id="KW-0597">Phosphoprotein</keyword>
<dbReference type="PROSITE" id="PS00606">
    <property type="entry name" value="KS3_1"/>
    <property type="match status" value="1"/>
</dbReference>
<proteinExistence type="predicted"/>
<dbReference type="CDD" id="cd00828">
    <property type="entry name" value="elong_cond_enzymes"/>
    <property type="match status" value="1"/>
</dbReference>
<dbReference type="Pfam" id="PF18325">
    <property type="entry name" value="Fas_alpha_ACP"/>
    <property type="match status" value="2"/>
</dbReference>
<dbReference type="Gene3D" id="3.90.25.70">
    <property type="match status" value="1"/>
</dbReference>
<dbReference type="CDD" id="cd08950">
    <property type="entry name" value="KR_fFAS_SDR_c_like"/>
    <property type="match status" value="1"/>
</dbReference>
<dbReference type="Pfam" id="PF00109">
    <property type="entry name" value="ketoacyl-synt"/>
    <property type="match status" value="1"/>
</dbReference>
<comment type="catalytic activity">
    <reaction evidence="10">
        <text>a (3R)-hydroxyacyl-[ACP] + NADP(+) = a 3-oxoacyl-[ACP] + NADPH + H(+)</text>
        <dbReference type="Rhea" id="RHEA:17397"/>
        <dbReference type="Rhea" id="RHEA-COMP:9916"/>
        <dbReference type="Rhea" id="RHEA-COMP:9945"/>
        <dbReference type="ChEBI" id="CHEBI:15378"/>
        <dbReference type="ChEBI" id="CHEBI:57783"/>
        <dbReference type="ChEBI" id="CHEBI:58349"/>
        <dbReference type="ChEBI" id="CHEBI:78776"/>
        <dbReference type="ChEBI" id="CHEBI:78827"/>
        <dbReference type="EC" id="1.1.1.100"/>
    </reaction>
</comment>
<dbReference type="Pfam" id="PF08354">
    <property type="entry name" value="Fas1-AflB-like_hel"/>
    <property type="match status" value="1"/>
</dbReference>
<keyword evidence="1" id="KW-0596">Phosphopantetheine</keyword>
<dbReference type="InterPro" id="IPR014031">
    <property type="entry name" value="Ketoacyl_synth_C"/>
</dbReference>
<dbReference type="GO" id="GO:0000287">
    <property type="term" value="F:magnesium ion binding"/>
    <property type="evidence" value="ECO:0007669"/>
    <property type="project" value="InterPro"/>
</dbReference>
<dbReference type="InterPro" id="IPR050830">
    <property type="entry name" value="Fungal_FAS"/>
</dbReference>
<comment type="caution">
    <text evidence="13">The sequence shown here is derived from an EMBL/GenBank/DDBJ whole genome shotgun (WGS) entry which is preliminary data.</text>
</comment>
<dbReference type="GO" id="GO:0006633">
    <property type="term" value="P:fatty acid biosynthetic process"/>
    <property type="evidence" value="ECO:0007669"/>
    <property type="project" value="InterPro"/>
</dbReference>
<dbReference type="InterPro" id="IPR020841">
    <property type="entry name" value="PKS_Beta-ketoAc_synthase_dom"/>
</dbReference>
<dbReference type="Gene3D" id="3.30.1120.100">
    <property type="match status" value="1"/>
</dbReference>
<dbReference type="SMART" id="SM00827">
    <property type="entry name" value="PKS_AT"/>
    <property type="match status" value="1"/>
</dbReference>
<dbReference type="InterPro" id="IPR013785">
    <property type="entry name" value="Aldolase_TIM"/>
</dbReference>
<evidence type="ECO:0000256" key="11">
    <source>
        <dbReference type="ARBA" id="ARBA00049541"/>
    </source>
</evidence>
<keyword evidence="14" id="KW-1185">Reference proteome</keyword>
<evidence type="ECO:0000256" key="3">
    <source>
        <dbReference type="ARBA" id="ARBA00022679"/>
    </source>
</evidence>
<dbReference type="GO" id="GO:0004321">
    <property type="term" value="F:fatty-acyl-CoA synthase activity"/>
    <property type="evidence" value="ECO:0007669"/>
    <property type="project" value="UniProtKB-EC"/>
</dbReference>
<dbReference type="InterPro" id="IPR001227">
    <property type="entry name" value="Ac_transferase_dom_sf"/>
</dbReference>
<dbReference type="Gene3D" id="6.10.250.1930">
    <property type="match status" value="1"/>
</dbReference>
<dbReference type="InterPro" id="IPR036291">
    <property type="entry name" value="NAD(P)-bd_dom_sf"/>
</dbReference>
<evidence type="ECO:0000256" key="10">
    <source>
        <dbReference type="ARBA" id="ARBA00048508"/>
    </source>
</evidence>
<dbReference type="Gene3D" id="3.20.20.70">
    <property type="entry name" value="Aldolase class I"/>
    <property type="match status" value="1"/>
</dbReference>
<dbReference type="InterPro" id="IPR040883">
    <property type="entry name" value="FAS_meander"/>
</dbReference>
<dbReference type="InterPro" id="IPR016039">
    <property type="entry name" value="Thiolase-like"/>
</dbReference>
<dbReference type="InterPro" id="IPR029069">
    <property type="entry name" value="HotDog_dom_sf"/>
</dbReference>
<keyword evidence="8" id="KW-0560">Oxidoreductase</keyword>
<keyword evidence="5" id="KW-0378">Hydrolase</keyword>
<dbReference type="GO" id="GO:0008897">
    <property type="term" value="F:holo-[acyl-carrier-protein] synthase activity"/>
    <property type="evidence" value="ECO:0007669"/>
    <property type="project" value="InterPro"/>
</dbReference>
<dbReference type="Gene3D" id="3.40.47.10">
    <property type="match status" value="1"/>
</dbReference>
<dbReference type="GO" id="GO:0004312">
    <property type="term" value="F:fatty acid synthase activity"/>
    <property type="evidence" value="ECO:0007669"/>
    <property type="project" value="InterPro"/>
</dbReference>
<dbReference type="PROSITE" id="PS52004">
    <property type="entry name" value="KS3_2"/>
    <property type="match status" value="1"/>
</dbReference>
<dbReference type="FunFam" id="3.90.25.70:FF:000001">
    <property type="entry name" value="Fatty acid synthase subunit alpha"/>
    <property type="match status" value="1"/>
</dbReference>
<dbReference type="Gene3D" id="6.20.240.10">
    <property type="match status" value="1"/>
</dbReference>
<dbReference type="Gene3D" id="3.30.70.2490">
    <property type="match status" value="1"/>
</dbReference>
<evidence type="ECO:0000256" key="1">
    <source>
        <dbReference type="ARBA" id="ARBA00022450"/>
    </source>
</evidence>
<dbReference type="SUPFAM" id="SSF53901">
    <property type="entry name" value="Thiolase-like"/>
    <property type="match status" value="2"/>
</dbReference>
<dbReference type="Gene3D" id="6.10.140.1410">
    <property type="match status" value="1"/>
</dbReference>
<dbReference type="Gene3D" id="3.40.366.10">
    <property type="entry name" value="Malonyl-Coenzyme A Acyl Carrier Protein, domain 2"/>
    <property type="match status" value="3"/>
</dbReference>
<dbReference type="Gene3D" id="3.90.470.20">
    <property type="entry name" value="4'-phosphopantetheinyl transferase domain"/>
    <property type="match status" value="1"/>
</dbReference>
<dbReference type="SUPFAM" id="SSF51395">
    <property type="entry name" value="FMN-linked oxidoreductases"/>
    <property type="match status" value="1"/>
</dbReference>
<dbReference type="Gene3D" id="1.20.930.70">
    <property type="match status" value="1"/>
</dbReference>
<dbReference type="InterPro" id="IPR004568">
    <property type="entry name" value="Ppantetheine-prot_Trfase_dom"/>
</dbReference>
<evidence type="ECO:0000256" key="8">
    <source>
        <dbReference type="ARBA" id="ARBA00023002"/>
    </source>
</evidence>
<keyword evidence="7" id="KW-0521">NADP</keyword>
<accession>A0A1V9ZUN2</accession>